<gene>
    <name evidence="2" type="ORF">DCMF_02195</name>
</gene>
<evidence type="ECO:0000313" key="3">
    <source>
        <dbReference type="Proteomes" id="UP000323521"/>
    </source>
</evidence>
<dbReference type="PRINTS" id="PR01590">
    <property type="entry name" value="HTHFIS"/>
</dbReference>
<name>A0A3G1KMR6_FORW1</name>
<accession>A0A3G1KMR6</accession>
<dbReference type="KEGG" id="fwa:DCMF_02195"/>
<protein>
    <recommendedName>
        <fullName evidence="1">TyrR-like helix-turn-helix domain-containing protein</fullName>
    </recommendedName>
</protein>
<dbReference type="InterPro" id="IPR009057">
    <property type="entry name" value="Homeodomain-like_sf"/>
</dbReference>
<dbReference type="InterPro" id="IPR030828">
    <property type="entry name" value="HTH_TyrR"/>
</dbReference>
<dbReference type="Gene3D" id="1.10.10.60">
    <property type="entry name" value="Homeodomain-like"/>
    <property type="match status" value="1"/>
</dbReference>
<evidence type="ECO:0000259" key="1">
    <source>
        <dbReference type="Pfam" id="PF18024"/>
    </source>
</evidence>
<sequence>MLMDSIDCDKMNINESNKSLDELVGDYEKVLLKKVLQMHGSAAKAARILKVDRSTIFRKLKKYNLG</sequence>
<dbReference type="EMBL" id="CP017634">
    <property type="protein sequence ID" value="ATW23762.1"/>
    <property type="molecule type" value="Genomic_DNA"/>
</dbReference>
<dbReference type="Proteomes" id="UP000323521">
    <property type="component" value="Chromosome"/>
</dbReference>
<reference evidence="2 3" key="1">
    <citation type="submission" date="2016-10" db="EMBL/GenBank/DDBJ databases">
        <title>Complete Genome Sequence of Peptococcaceae strain DCMF.</title>
        <authorList>
            <person name="Edwards R.J."/>
            <person name="Holland S.I."/>
            <person name="Deshpande N.P."/>
            <person name="Wong Y.K."/>
            <person name="Ertan H."/>
            <person name="Manefield M."/>
            <person name="Russell T.L."/>
            <person name="Lee M.J."/>
        </authorList>
    </citation>
    <scope>NUCLEOTIDE SEQUENCE [LARGE SCALE GENOMIC DNA]</scope>
    <source>
        <strain evidence="2 3">DCMF</strain>
    </source>
</reference>
<evidence type="ECO:0000313" key="2">
    <source>
        <dbReference type="EMBL" id="ATW23762.1"/>
    </source>
</evidence>
<dbReference type="AlphaFoldDB" id="A0A3G1KMR6"/>
<dbReference type="NCBIfam" id="TIGR04381">
    <property type="entry name" value="HTH_TypR"/>
    <property type="match status" value="1"/>
</dbReference>
<dbReference type="OrthoDB" id="1803236at2"/>
<dbReference type="Pfam" id="PF18024">
    <property type="entry name" value="HTH_50"/>
    <property type="match status" value="1"/>
</dbReference>
<feature type="domain" description="TyrR-like helix-turn-helix" evidence="1">
    <location>
        <begin position="18"/>
        <end position="65"/>
    </location>
</feature>
<dbReference type="InterPro" id="IPR002197">
    <property type="entry name" value="HTH_Fis"/>
</dbReference>
<proteinExistence type="predicted"/>
<keyword evidence="3" id="KW-1185">Reference proteome</keyword>
<organism evidence="2 3">
    <name type="scientific">Formimonas warabiya</name>
    <dbReference type="NCBI Taxonomy" id="1761012"/>
    <lineage>
        <taxon>Bacteria</taxon>
        <taxon>Bacillati</taxon>
        <taxon>Bacillota</taxon>
        <taxon>Clostridia</taxon>
        <taxon>Eubacteriales</taxon>
        <taxon>Peptococcaceae</taxon>
        <taxon>Candidatus Formimonas</taxon>
    </lineage>
</organism>
<dbReference type="GO" id="GO:0043565">
    <property type="term" value="F:sequence-specific DNA binding"/>
    <property type="evidence" value="ECO:0007669"/>
    <property type="project" value="InterPro"/>
</dbReference>
<dbReference type="SUPFAM" id="SSF46689">
    <property type="entry name" value="Homeodomain-like"/>
    <property type="match status" value="1"/>
</dbReference>